<dbReference type="InterPro" id="IPR044068">
    <property type="entry name" value="CB"/>
</dbReference>
<dbReference type="InterPro" id="IPR038488">
    <property type="entry name" value="Integrase_DNA-bd_sf"/>
</dbReference>
<keyword evidence="8" id="KW-1185">Reference proteome</keyword>
<organism evidence="7 8">
    <name type="scientific">Methylophilales bacterium MBRS-H7</name>
    <dbReference type="NCBI Taxonomy" id="1623450"/>
    <lineage>
        <taxon>Bacteria</taxon>
        <taxon>Pseudomonadati</taxon>
        <taxon>Pseudomonadota</taxon>
        <taxon>Betaproteobacteria</taxon>
        <taxon>Nitrosomonadales</taxon>
        <taxon>OM43 clade</taxon>
    </lineage>
</organism>
<dbReference type="InterPro" id="IPR011010">
    <property type="entry name" value="DNA_brk_join_enz"/>
</dbReference>
<keyword evidence="4" id="KW-0233">DNA recombination</keyword>
<keyword evidence="2" id="KW-0229">DNA integration</keyword>
<dbReference type="SUPFAM" id="SSF56349">
    <property type="entry name" value="DNA breaking-rejoining enzymes"/>
    <property type="match status" value="1"/>
</dbReference>
<dbReference type="Pfam" id="PF13356">
    <property type="entry name" value="Arm-DNA-bind_3"/>
    <property type="match status" value="1"/>
</dbReference>
<dbReference type="InterPro" id="IPR050808">
    <property type="entry name" value="Phage_Integrase"/>
</dbReference>
<dbReference type="InterPro" id="IPR013762">
    <property type="entry name" value="Integrase-like_cat_sf"/>
</dbReference>
<evidence type="ECO:0000256" key="4">
    <source>
        <dbReference type="ARBA" id="ARBA00023172"/>
    </source>
</evidence>
<accession>A0A0H4IWA8</accession>
<reference evidence="7 8" key="1">
    <citation type="submission" date="2015-03" db="EMBL/GenBank/DDBJ databases">
        <title>Comparative analysis of the OM43 clade including a novel species from Red Sea uncovers genomic and metabolic diversity among marine methylotrophs.</title>
        <authorList>
            <person name="Jimenez-Infante F."/>
            <person name="Ngugi D.K."/>
            <person name="Vinu M."/>
            <person name="Alam I."/>
            <person name="Kamau A."/>
            <person name="Blom J."/>
            <person name="Bajic V.B."/>
            <person name="Stingl U."/>
        </authorList>
    </citation>
    <scope>NUCLEOTIDE SEQUENCE [LARGE SCALE GENOMIC DNA]</scope>
    <source>
        <strain evidence="7 8">MBRSH7</strain>
    </source>
</reference>
<feature type="domain" description="Core-binding (CB)" evidence="6">
    <location>
        <begin position="104"/>
        <end position="195"/>
    </location>
</feature>
<dbReference type="InterPro" id="IPR002104">
    <property type="entry name" value="Integrase_catalytic"/>
</dbReference>
<dbReference type="AlphaFoldDB" id="A0A0H4IWA8"/>
<evidence type="ECO:0000256" key="2">
    <source>
        <dbReference type="ARBA" id="ARBA00022908"/>
    </source>
</evidence>
<comment type="similarity">
    <text evidence="1">Belongs to the 'phage' integrase family.</text>
</comment>
<evidence type="ECO:0000259" key="6">
    <source>
        <dbReference type="PROSITE" id="PS51900"/>
    </source>
</evidence>
<dbReference type="InterPro" id="IPR025166">
    <property type="entry name" value="Integrase_DNA_bind_dom"/>
</dbReference>
<dbReference type="GO" id="GO:0015074">
    <property type="term" value="P:DNA integration"/>
    <property type="evidence" value="ECO:0007669"/>
    <property type="project" value="UniProtKB-KW"/>
</dbReference>
<evidence type="ECO:0000256" key="5">
    <source>
        <dbReference type="PROSITE-ProRule" id="PRU01248"/>
    </source>
</evidence>
<evidence type="ECO:0000256" key="1">
    <source>
        <dbReference type="ARBA" id="ARBA00008857"/>
    </source>
</evidence>
<dbReference type="OrthoDB" id="9775880at2"/>
<protein>
    <recommendedName>
        <fullName evidence="6">Core-binding (CB) domain-containing protein</fullName>
    </recommendedName>
</protein>
<dbReference type="GO" id="GO:0006310">
    <property type="term" value="P:DNA recombination"/>
    <property type="evidence" value="ECO:0007669"/>
    <property type="project" value="UniProtKB-KW"/>
</dbReference>
<dbReference type="Pfam" id="PF00589">
    <property type="entry name" value="Phage_integrase"/>
    <property type="match status" value="1"/>
</dbReference>
<dbReference type="EMBL" id="CP011002">
    <property type="protein sequence ID" value="AKO65251.1"/>
    <property type="molecule type" value="Genomic_DNA"/>
</dbReference>
<dbReference type="InterPro" id="IPR010998">
    <property type="entry name" value="Integrase_recombinase_N"/>
</dbReference>
<evidence type="ECO:0000313" key="7">
    <source>
        <dbReference type="EMBL" id="AKO65251.1"/>
    </source>
</evidence>
<evidence type="ECO:0000256" key="3">
    <source>
        <dbReference type="ARBA" id="ARBA00023125"/>
    </source>
</evidence>
<dbReference type="Proteomes" id="UP000066549">
    <property type="component" value="Chromosome"/>
</dbReference>
<dbReference type="Gene3D" id="1.10.150.130">
    <property type="match status" value="1"/>
</dbReference>
<dbReference type="PANTHER" id="PTHR30629:SF2">
    <property type="entry name" value="PROPHAGE INTEGRASE INTS-RELATED"/>
    <property type="match status" value="1"/>
</dbReference>
<dbReference type="Gene3D" id="1.10.443.10">
    <property type="entry name" value="Intergrase catalytic core"/>
    <property type="match status" value="1"/>
</dbReference>
<proteinExistence type="inferred from homology"/>
<name>A0A0H4IWA8_9PROT</name>
<gene>
    <name evidence="7" type="ORF">VI33_00290</name>
</gene>
<dbReference type="PANTHER" id="PTHR30629">
    <property type="entry name" value="PROPHAGE INTEGRASE"/>
    <property type="match status" value="1"/>
</dbReference>
<sequence length="434" mass="50578">MKLTDTFVRKVKLSKGKLEDWHSDGHGTNFYLRVREGNQKDWFFRGMLGDRTIKRGIGSYPTISLEEARNLITICKRCVQKGIDPRDHFNAQKNENLKVSDDMYKFSTLIEDVIEYNTTMTDKVWSEPHIKRYRGIWKNYLEKYLKTKSITNTTHTELLAILKKIKSDPVKLVSGKTDTKRYNRTTTTNLAKTLLNIMYTYAIDELHWDGDNAIDRIRSNKIFKKMKKPVKHSSVIEEDFGRYWHGVKTLDNMEDRVALMVITTTGLRVASLLNARWSWYNKAKKTLSIPSEFMKRKEPFVTPLPDMVVDALNALKTASGLTKDDYIFHARDGGHMDFNRPRKLIREMLGFSYATAHGARTVLKTTCEKSHLFNSLAIEAQLHHDIADKVERSYMADYDWLAERFPIVEYMVSEMDKKEKEYLDIMNIGKEELA</sequence>
<keyword evidence="3 5" id="KW-0238">DNA-binding</keyword>
<dbReference type="Gene3D" id="3.30.160.390">
    <property type="entry name" value="Integrase, DNA-binding domain"/>
    <property type="match status" value="1"/>
</dbReference>
<dbReference type="PROSITE" id="PS51900">
    <property type="entry name" value="CB"/>
    <property type="match status" value="1"/>
</dbReference>
<dbReference type="GO" id="GO:0003677">
    <property type="term" value="F:DNA binding"/>
    <property type="evidence" value="ECO:0007669"/>
    <property type="project" value="UniProtKB-UniRule"/>
</dbReference>
<evidence type="ECO:0000313" key="8">
    <source>
        <dbReference type="Proteomes" id="UP000066549"/>
    </source>
</evidence>